<dbReference type="InterPro" id="IPR037009">
    <property type="entry name" value="mRNA_triPase_Cet1_sf"/>
</dbReference>
<dbReference type="GO" id="GO:0004651">
    <property type="term" value="F:polynucleotide 5'-phosphatase activity"/>
    <property type="evidence" value="ECO:0007669"/>
    <property type="project" value="InterPro"/>
</dbReference>
<sequence length="196" mass="22582">MNVQAIVDRVLPIFEAHKHEGDIEVEIRLGKHNGSLFDTNVGKDTWKRVLEGLKKYEGWESKKTSTVDMYYNDSNNVRITSDENSGEQTMIQKISVVKEDFKCDPLDVRFCVAREIPTTGEYEMDRKRTKTRHSFVRKNLSIDMTISSGDNADMDSEEEASYQIELEIMKPDAVDDIYKFFNIINKVSDLSKLISV</sequence>
<keyword evidence="1" id="KW-0507">mRNA processing</keyword>
<keyword evidence="2" id="KW-0378">Hydrolase</keyword>
<protein>
    <recommendedName>
        <fullName evidence="3">mRNA 5'-phosphatase</fullName>
        <ecNumber evidence="3">3.6.1.74</ecNumber>
    </recommendedName>
</protein>
<dbReference type="AlphaFoldDB" id="A0A6C0J130"/>
<dbReference type="EMBL" id="MN740292">
    <property type="protein sequence ID" value="QHT98366.1"/>
    <property type="molecule type" value="Genomic_DNA"/>
</dbReference>
<reference evidence="6" key="1">
    <citation type="journal article" date="2020" name="Nature">
        <title>Giant virus diversity and host interactions through global metagenomics.</title>
        <authorList>
            <person name="Schulz F."/>
            <person name="Roux S."/>
            <person name="Paez-Espino D."/>
            <person name="Jungbluth S."/>
            <person name="Walsh D.A."/>
            <person name="Denef V.J."/>
            <person name="McMahon K.D."/>
            <person name="Konstantinidis K.T."/>
            <person name="Eloe-Fadrosh E.A."/>
            <person name="Kyrpides N.C."/>
            <person name="Woyke T."/>
        </authorList>
    </citation>
    <scope>NUCLEOTIDE SEQUENCE</scope>
    <source>
        <strain evidence="6">GVMAG-M-3300025652-16</strain>
    </source>
</reference>
<evidence type="ECO:0000256" key="3">
    <source>
        <dbReference type="ARBA" id="ARBA00035028"/>
    </source>
</evidence>
<feature type="domain" description="mRNA triphosphatase Cet1-like" evidence="5">
    <location>
        <begin position="61"/>
        <end position="168"/>
    </location>
</feature>
<dbReference type="GO" id="GO:0140818">
    <property type="term" value="F:mRNA 5'-triphosphate monophosphatase activity"/>
    <property type="evidence" value="ECO:0007669"/>
    <property type="project" value="UniProtKB-EC"/>
</dbReference>
<evidence type="ECO:0000256" key="1">
    <source>
        <dbReference type="ARBA" id="ARBA00022664"/>
    </source>
</evidence>
<name>A0A6C0J130_9ZZZZ</name>
<comment type="catalytic activity">
    <reaction evidence="4">
        <text>a 5'-end triphospho-ribonucleoside in mRNA + H2O = a 5'-end diphospho-ribonucleoside in mRNA + phosphate + H(+)</text>
        <dbReference type="Rhea" id="RHEA:67004"/>
        <dbReference type="Rhea" id="RHEA-COMP:17164"/>
        <dbReference type="Rhea" id="RHEA-COMP:17165"/>
        <dbReference type="ChEBI" id="CHEBI:15377"/>
        <dbReference type="ChEBI" id="CHEBI:15378"/>
        <dbReference type="ChEBI" id="CHEBI:43474"/>
        <dbReference type="ChEBI" id="CHEBI:167616"/>
        <dbReference type="ChEBI" id="CHEBI:167618"/>
        <dbReference type="EC" id="3.6.1.74"/>
    </reaction>
    <physiologicalReaction direction="left-to-right" evidence="4">
        <dbReference type="Rhea" id="RHEA:67005"/>
    </physiologicalReaction>
</comment>
<dbReference type="InterPro" id="IPR033469">
    <property type="entry name" value="CYTH-like_dom_sf"/>
</dbReference>
<evidence type="ECO:0000256" key="4">
    <source>
        <dbReference type="ARBA" id="ARBA00047740"/>
    </source>
</evidence>
<dbReference type="GO" id="GO:0006397">
    <property type="term" value="P:mRNA processing"/>
    <property type="evidence" value="ECO:0007669"/>
    <property type="project" value="UniProtKB-KW"/>
</dbReference>
<evidence type="ECO:0000259" key="5">
    <source>
        <dbReference type="Pfam" id="PF02940"/>
    </source>
</evidence>
<dbReference type="SUPFAM" id="SSF55154">
    <property type="entry name" value="CYTH-like phosphatases"/>
    <property type="match status" value="1"/>
</dbReference>
<accession>A0A6C0J130</accession>
<evidence type="ECO:0000313" key="6">
    <source>
        <dbReference type="EMBL" id="QHT98366.1"/>
    </source>
</evidence>
<organism evidence="6">
    <name type="scientific">viral metagenome</name>
    <dbReference type="NCBI Taxonomy" id="1070528"/>
    <lineage>
        <taxon>unclassified sequences</taxon>
        <taxon>metagenomes</taxon>
        <taxon>organismal metagenomes</taxon>
    </lineage>
</organism>
<evidence type="ECO:0000256" key="2">
    <source>
        <dbReference type="ARBA" id="ARBA00022801"/>
    </source>
</evidence>
<proteinExistence type="predicted"/>
<dbReference type="Pfam" id="PF02940">
    <property type="entry name" value="mRNA_triPase"/>
    <property type="match status" value="1"/>
</dbReference>
<dbReference type="EC" id="3.6.1.74" evidence="3"/>
<dbReference type="Gene3D" id="3.20.100.10">
    <property type="entry name" value="mRNA triphosphatase Cet1-like"/>
    <property type="match status" value="1"/>
</dbReference>
<dbReference type="InterPro" id="IPR004206">
    <property type="entry name" value="mRNA_triPase_Cet1"/>
</dbReference>